<comment type="caution">
    <text evidence="3">The sequence shown here is derived from an EMBL/GenBank/DDBJ whole genome shotgun (WGS) entry which is preliminary data.</text>
</comment>
<dbReference type="InterPro" id="IPR041273">
    <property type="entry name" value="NAT_N"/>
</dbReference>
<dbReference type="InterPro" id="IPR041644">
    <property type="entry name" value="GNAT_C"/>
</dbReference>
<evidence type="ECO:0008006" key="4">
    <source>
        <dbReference type="Google" id="ProtNLM"/>
    </source>
</evidence>
<feature type="domain" description="GNAT-like C-terminal" evidence="2">
    <location>
        <begin position="155"/>
        <end position="369"/>
    </location>
</feature>
<evidence type="ECO:0000313" key="3">
    <source>
        <dbReference type="EMBL" id="MPM54532.1"/>
    </source>
</evidence>
<reference evidence="3" key="1">
    <citation type="submission" date="2019-08" db="EMBL/GenBank/DDBJ databases">
        <authorList>
            <person name="Kucharzyk K."/>
            <person name="Murdoch R.W."/>
            <person name="Higgins S."/>
            <person name="Loffler F."/>
        </authorList>
    </citation>
    <scope>NUCLEOTIDE SEQUENCE</scope>
</reference>
<evidence type="ECO:0000259" key="1">
    <source>
        <dbReference type="Pfam" id="PF18082"/>
    </source>
</evidence>
<protein>
    <recommendedName>
        <fullName evidence="4">GNAT-like C-terminal domain-containing protein</fullName>
    </recommendedName>
</protein>
<evidence type="ECO:0000259" key="2">
    <source>
        <dbReference type="Pfam" id="PF18164"/>
    </source>
</evidence>
<accession>A0A645AMQ6</accession>
<sequence>MIPPLGGSSQQNSLDELGHTPHALLMECRYFDELQFSADHIRDIKALGKILKDNPEHANLIAQGQRAIIASDAGELAKLLSSGLAQFGPVYPLLAIKCWHEEICAAYQRKGIGDQIRIATLSDIKLWMQAYEKAHDGQTGLEQVYWISRHLCAKILRLGRLQYEPRIFSQHVRIYRDNRSANLLTLAEGNLCCTELGYPASEEPASFTTDWYEDATIITACQVDTLNARILSKPTTFLKADLLPLADKNTEVVFIHIPAEGKLDKEAVDESLSQAKEQFPSHCLFFCVSWLLDPALLLVAPQESNIVSFMLRFEKFPVPFQEAQIFERVFAKGLTKEECMLVQPTSSLQANIQRELAKGTEFRTIGGFIPCL</sequence>
<dbReference type="EMBL" id="VSSQ01014846">
    <property type="protein sequence ID" value="MPM54532.1"/>
    <property type="molecule type" value="Genomic_DNA"/>
</dbReference>
<dbReference type="AlphaFoldDB" id="A0A645AMQ6"/>
<dbReference type="Pfam" id="PF18082">
    <property type="entry name" value="NAT_N"/>
    <property type="match status" value="1"/>
</dbReference>
<gene>
    <name evidence="3" type="ORF">SDC9_101310</name>
</gene>
<organism evidence="3">
    <name type="scientific">bioreactor metagenome</name>
    <dbReference type="NCBI Taxonomy" id="1076179"/>
    <lineage>
        <taxon>unclassified sequences</taxon>
        <taxon>metagenomes</taxon>
        <taxon>ecological metagenomes</taxon>
    </lineage>
</organism>
<name>A0A645AMQ6_9ZZZZ</name>
<proteinExistence type="predicted"/>
<feature type="domain" description="N-acyltransferase N-terminal" evidence="1">
    <location>
        <begin position="31"/>
        <end position="151"/>
    </location>
</feature>
<dbReference type="Pfam" id="PF18164">
    <property type="entry name" value="GNAT_C"/>
    <property type="match status" value="1"/>
</dbReference>
<dbReference type="Gene3D" id="3.40.630.120">
    <property type="match status" value="1"/>
</dbReference>